<evidence type="ECO:0000256" key="1">
    <source>
        <dbReference type="ARBA" id="ARBA00001974"/>
    </source>
</evidence>
<evidence type="ECO:0000313" key="9">
    <source>
        <dbReference type="Proteomes" id="UP000813427"/>
    </source>
</evidence>
<dbReference type="Pfam" id="PF08031">
    <property type="entry name" value="BBE"/>
    <property type="match status" value="1"/>
</dbReference>
<dbReference type="InterPro" id="IPR036318">
    <property type="entry name" value="FAD-bd_PCMH-like_sf"/>
</dbReference>
<keyword evidence="4" id="KW-0274">FAD</keyword>
<keyword evidence="3" id="KW-0285">Flavoprotein</keyword>
<comment type="similarity">
    <text evidence="2">Belongs to the oxygen-dependent FAD-linked oxidoreductase family.</text>
</comment>
<evidence type="ECO:0000256" key="5">
    <source>
        <dbReference type="ARBA" id="ARBA00023002"/>
    </source>
</evidence>
<reference evidence="8" key="1">
    <citation type="journal article" date="2021" name="Nat. Commun.">
        <title>Genetic determinants of endophytism in the Arabidopsis root mycobiome.</title>
        <authorList>
            <person name="Mesny F."/>
            <person name="Miyauchi S."/>
            <person name="Thiergart T."/>
            <person name="Pickel B."/>
            <person name="Atanasova L."/>
            <person name="Karlsson M."/>
            <person name="Huettel B."/>
            <person name="Barry K.W."/>
            <person name="Haridas S."/>
            <person name="Chen C."/>
            <person name="Bauer D."/>
            <person name="Andreopoulos W."/>
            <person name="Pangilinan J."/>
            <person name="LaButti K."/>
            <person name="Riley R."/>
            <person name="Lipzen A."/>
            <person name="Clum A."/>
            <person name="Drula E."/>
            <person name="Henrissat B."/>
            <person name="Kohler A."/>
            <person name="Grigoriev I.V."/>
            <person name="Martin F.M."/>
            <person name="Hacquard S."/>
        </authorList>
    </citation>
    <scope>NUCLEOTIDE SEQUENCE</scope>
    <source>
        <strain evidence="8">MPI-SDFR-AT-0068</strain>
    </source>
</reference>
<feature type="domain" description="FAD-binding PCMH-type" evidence="7">
    <location>
        <begin position="127"/>
        <end position="305"/>
    </location>
</feature>
<dbReference type="InterPro" id="IPR006094">
    <property type="entry name" value="Oxid_FAD_bind_N"/>
</dbReference>
<dbReference type="Gene3D" id="3.30.465.10">
    <property type="match status" value="2"/>
</dbReference>
<dbReference type="InterPro" id="IPR016166">
    <property type="entry name" value="FAD-bd_PCMH"/>
</dbReference>
<proteinExistence type="inferred from homology"/>
<feature type="chain" id="PRO_5035470123" description="FAD-binding PCMH-type domain-containing protein" evidence="6">
    <location>
        <begin position="24"/>
        <end position="595"/>
    </location>
</feature>
<organism evidence="8 9">
    <name type="scientific">Fusarium tricinctum</name>
    <dbReference type="NCBI Taxonomy" id="61284"/>
    <lineage>
        <taxon>Eukaryota</taxon>
        <taxon>Fungi</taxon>
        <taxon>Dikarya</taxon>
        <taxon>Ascomycota</taxon>
        <taxon>Pezizomycotina</taxon>
        <taxon>Sordariomycetes</taxon>
        <taxon>Hypocreomycetidae</taxon>
        <taxon>Hypocreales</taxon>
        <taxon>Nectriaceae</taxon>
        <taxon>Fusarium</taxon>
        <taxon>Fusarium tricinctum species complex</taxon>
    </lineage>
</organism>
<dbReference type="PANTHER" id="PTHR42973">
    <property type="entry name" value="BINDING OXIDOREDUCTASE, PUTATIVE (AFU_ORTHOLOGUE AFUA_1G17690)-RELATED"/>
    <property type="match status" value="1"/>
</dbReference>
<dbReference type="OrthoDB" id="9983560at2759"/>
<dbReference type="InterPro" id="IPR012951">
    <property type="entry name" value="BBE"/>
</dbReference>
<keyword evidence="5" id="KW-0560">Oxidoreductase</keyword>
<dbReference type="Pfam" id="PF01565">
    <property type="entry name" value="FAD_binding_4"/>
    <property type="match status" value="1"/>
</dbReference>
<keyword evidence="6" id="KW-0732">Signal</keyword>
<sequence>MNRSFDFIIHVLLGLFLVKEASALGDCKCAPSDPCWPSSDRWRSLNGTLNGRLIQFMPPASVCYSSQSNYNESNCSEVLKQWETFSFHSANPGSVPYIWSNETCLPVYPNGTSISGDRRAAEKGCAVGMLPPYIVNATETKHVQAALEFAKVWNLRVTIKNTGHNGAGRIWTHHMKGIKLHKKFQISSCDKRSAERKPQMAATLGAGVQDGELFSILSRLNATAVGGTNMDVGVVGWATGGGHGYMTGKYGMGADNILEVELVTPSGKALTVNECQEPDLFWAIRGGGGGTFGVITSMTVKAYPLPSMIMGGFTFTARNGTSPAAFYQKTAEVHGLLPVMQDKGVHGYYTISGPPYSEALTFSGSLFMWNGSNQTFEDAVRPFRQLLQASDEVTSSVTQLPLYSFSDLLDNLPTIDGVSATTSITASRLISRKVVTENQKGLASALQKIGPRATLSTDGLPNVSLSGTFTISKKAVNNSLNPAWRDTVVHLVFSQAWQHSTPASRARTIVNDITYKGLNVLRQLDPESGAYLNEANPFEPGWQWSFFGPNYGRLHSIKTTYDPTGLLWCRQCVGSEDWFQREDGKLCRVYNPFDT</sequence>
<evidence type="ECO:0000313" key="8">
    <source>
        <dbReference type="EMBL" id="KAH7231183.1"/>
    </source>
</evidence>
<evidence type="ECO:0000256" key="2">
    <source>
        <dbReference type="ARBA" id="ARBA00005466"/>
    </source>
</evidence>
<dbReference type="EMBL" id="JAGPXF010000009">
    <property type="protein sequence ID" value="KAH7231183.1"/>
    <property type="molecule type" value="Genomic_DNA"/>
</dbReference>
<dbReference type="InterPro" id="IPR016169">
    <property type="entry name" value="FAD-bd_PCMH_sub2"/>
</dbReference>
<dbReference type="GO" id="GO:0016491">
    <property type="term" value="F:oxidoreductase activity"/>
    <property type="evidence" value="ECO:0007669"/>
    <property type="project" value="UniProtKB-KW"/>
</dbReference>
<accession>A0A8K0RN86</accession>
<dbReference type="Proteomes" id="UP000813427">
    <property type="component" value="Unassembled WGS sequence"/>
</dbReference>
<comment type="cofactor">
    <cofactor evidence="1">
        <name>FAD</name>
        <dbReference type="ChEBI" id="CHEBI:57692"/>
    </cofactor>
</comment>
<dbReference type="PANTHER" id="PTHR42973:SF39">
    <property type="entry name" value="FAD-BINDING PCMH-TYPE DOMAIN-CONTAINING PROTEIN"/>
    <property type="match status" value="1"/>
</dbReference>
<dbReference type="PROSITE" id="PS51387">
    <property type="entry name" value="FAD_PCMH"/>
    <property type="match status" value="1"/>
</dbReference>
<protein>
    <recommendedName>
        <fullName evidence="7">FAD-binding PCMH-type domain-containing protein</fullName>
    </recommendedName>
</protein>
<dbReference type="GO" id="GO:0071949">
    <property type="term" value="F:FAD binding"/>
    <property type="evidence" value="ECO:0007669"/>
    <property type="project" value="InterPro"/>
</dbReference>
<name>A0A8K0RN86_9HYPO</name>
<evidence type="ECO:0000256" key="4">
    <source>
        <dbReference type="ARBA" id="ARBA00022827"/>
    </source>
</evidence>
<dbReference type="SUPFAM" id="SSF56176">
    <property type="entry name" value="FAD-binding/transporter-associated domain-like"/>
    <property type="match status" value="1"/>
</dbReference>
<evidence type="ECO:0000256" key="6">
    <source>
        <dbReference type="SAM" id="SignalP"/>
    </source>
</evidence>
<evidence type="ECO:0000256" key="3">
    <source>
        <dbReference type="ARBA" id="ARBA00022630"/>
    </source>
</evidence>
<dbReference type="AlphaFoldDB" id="A0A8K0RN86"/>
<comment type="caution">
    <text evidence="8">The sequence shown here is derived from an EMBL/GenBank/DDBJ whole genome shotgun (WGS) entry which is preliminary data.</text>
</comment>
<keyword evidence="9" id="KW-1185">Reference proteome</keyword>
<evidence type="ECO:0000259" key="7">
    <source>
        <dbReference type="PROSITE" id="PS51387"/>
    </source>
</evidence>
<dbReference type="InterPro" id="IPR050416">
    <property type="entry name" value="FAD-linked_Oxidoreductase"/>
</dbReference>
<gene>
    <name evidence="8" type="ORF">BKA59DRAFT_536433</name>
</gene>
<feature type="signal peptide" evidence="6">
    <location>
        <begin position="1"/>
        <end position="23"/>
    </location>
</feature>